<protein>
    <recommendedName>
        <fullName evidence="6">Ribosomal RNA small subunit methyltransferase I</fullName>
        <ecNumber evidence="6">2.1.1.198</ecNumber>
    </recommendedName>
    <alternativeName>
        <fullName evidence="6">16S rRNA 2'-O-ribose C1402 methyltransferase</fullName>
    </alternativeName>
    <alternativeName>
        <fullName evidence="6">rRNA (cytidine-2'-O-)-methyltransferase RsmI</fullName>
    </alternativeName>
</protein>
<dbReference type="CDD" id="cd11648">
    <property type="entry name" value="RsmI"/>
    <property type="match status" value="1"/>
</dbReference>
<dbReference type="InterPro" id="IPR008189">
    <property type="entry name" value="rRNA_ssu_MeTfrase_I"/>
</dbReference>
<dbReference type="NCBIfam" id="TIGR00096">
    <property type="entry name" value="16S rRNA (cytidine(1402)-2'-O)-methyltransferase"/>
    <property type="match status" value="1"/>
</dbReference>
<dbReference type="RefSeq" id="WP_343185538.1">
    <property type="nucleotide sequence ID" value="NZ_JBCITM010000005.1"/>
</dbReference>
<dbReference type="PANTHER" id="PTHR46111:SF1">
    <property type="entry name" value="RIBOSOMAL RNA SMALL SUBUNIT METHYLTRANSFERASE I"/>
    <property type="match status" value="1"/>
</dbReference>
<dbReference type="GO" id="GO:0032259">
    <property type="term" value="P:methylation"/>
    <property type="evidence" value="ECO:0007669"/>
    <property type="project" value="UniProtKB-KW"/>
</dbReference>
<dbReference type="Gene3D" id="3.40.1010.10">
    <property type="entry name" value="Cobalt-precorrin-4 Transmethylase, Domain 1"/>
    <property type="match status" value="1"/>
</dbReference>
<gene>
    <name evidence="6 8" type="primary">rsmI</name>
    <name evidence="8" type="ORF">AAIG11_07030</name>
</gene>
<comment type="caution">
    <text evidence="8">The sequence shown here is derived from an EMBL/GenBank/DDBJ whole genome shotgun (WGS) entry which is preliminary data.</text>
</comment>
<dbReference type="PANTHER" id="PTHR46111">
    <property type="entry name" value="RIBOSOMAL RNA SMALL SUBUNIT METHYLTRANSFERASE I"/>
    <property type="match status" value="1"/>
</dbReference>
<name>A0ABU9VSS7_9CLOT</name>
<keyword evidence="2 6" id="KW-0698">rRNA processing</keyword>
<evidence type="ECO:0000256" key="1">
    <source>
        <dbReference type="ARBA" id="ARBA00022490"/>
    </source>
</evidence>
<dbReference type="InterPro" id="IPR000878">
    <property type="entry name" value="4pyrrol_Mease"/>
</dbReference>
<keyword evidence="3 6" id="KW-0489">Methyltransferase</keyword>
<dbReference type="InterPro" id="IPR014776">
    <property type="entry name" value="4pyrrole_Mease_sub2"/>
</dbReference>
<evidence type="ECO:0000313" key="8">
    <source>
        <dbReference type="EMBL" id="MEN1760218.1"/>
    </source>
</evidence>
<keyword evidence="5 6" id="KW-0949">S-adenosyl-L-methionine</keyword>
<evidence type="ECO:0000259" key="7">
    <source>
        <dbReference type="Pfam" id="PF00590"/>
    </source>
</evidence>
<evidence type="ECO:0000256" key="3">
    <source>
        <dbReference type="ARBA" id="ARBA00022603"/>
    </source>
</evidence>
<evidence type="ECO:0000256" key="5">
    <source>
        <dbReference type="ARBA" id="ARBA00022691"/>
    </source>
</evidence>
<evidence type="ECO:0000256" key="4">
    <source>
        <dbReference type="ARBA" id="ARBA00022679"/>
    </source>
</evidence>
<organism evidence="8 9">
    <name type="scientific">Anoxynatronum sibiricum</name>
    <dbReference type="NCBI Taxonomy" id="210623"/>
    <lineage>
        <taxon>Bacteria</taxon>
        <taxon>Bacillati</taxon>
        <taxon>Bacillota</taxon>
        <taxon>Clostridia</taxon>
        <taxon>Eubacteriales</taxon>
        <taxon>Clostridiaceae</taxon>
        <taxon>Anoxynatronum</taxon>
    </lineage>
</organism>
<sequence length="299" mass="33384">MTATLENSAYRFTIQPGTLYLCPTPLGNLGDLTLRTIEVLQQVDFIAAEDTRRSLKLLNHLNIRKSLVSYHEHNRREKEGPLLEALRQGKTIALITDAGMPGISDPGTHLVAACLRENLPFEVLPGPSAVLLALAASGLSTERFTFEGFLPREKKKQREHLASLTDLPHTLIFYEAPHRILSTLKQLADTLGNRQAALGRELTKRHETWYRGTLEEIRQQLDTAPGDPKGEMVLVVAGLDPIQRLQAAAQAHDHLTIQEQVTQLMATGLSKKEAIKETARLRQLPKREVYSQVIDLEES</sequence>
<dbReference type="Proteomes" id="UP001407405">
    <property type="component" value="Unassembled WGS sequence"/>
</dbReference>
<dbReference type="InterPro" id="IPR014777">
    <property type="entry name" value="4pyrrole_Mease_sub1"/>
</dbReference>
<comment type="catalytic activity">
    <reaction evidence="6">
        <text>cytidine(1402) in 16S rRNA + S-adenosyl-L-methionine = 2'-O-methylcytidine(1402) in 16S rRNA + S-adenosyl-L-homocysteine + H(+)</text>
        <dbReference type="Rhea" id="RHEA:42924"/>
        <dbReference type="Rhea" id="RHEA-COMP:10285"/>
        <dbReference type="Rhea" id="RHEA-COMP:10286"/>
        <dbReference type="ChEBI" id="CHEBI:15378"/>
        <dbReference type="ChEBI" id="CHEBI:57856"/>
        <dbReference type="ChEBI" id="CHEBI:59789"/>
        <dbReference type="ChEBI" id="CHEBI:74495"/>
        <dbReference type="ChEBI" id="CHEBI:82748"/>
        <dbReference type="EC" id="2.1.1.198"/>
    </reaction>
</comment>
<dbReference type="Pfam" id="PF00590">
    <property type="entry name" value="TP_methylase"/>
    <property type="match status" value="1"/>
</dbReference>
<comment type="similarity">
    <text evidence="6">Belongs to the methyltransferase superfamily. RsmI family.</text>
</comment>
<comment type="subcellular location">
    <subcellularLocation>
        <location evidence="6">Cytoplasm</location>
    </subcellularLocation>
</comment>
<dbReference type="GO" id="GO:0008168">
    <property type="term" value="F:methyltransferase activity"/>
    <property type="evidence" value="ECO:0007669"/>
    <property type="project" value="UniProtKB-KW"/>
</dbReference>
<reference evidence="8 9" key="1">
    <citation type="submission" date="2024-04" db="EMBL/GenBank/DDBJ databases">
        <title>Genome sequencing and metabolic network reconstruction of aminoacids and betaine degradation by Anoxynatronum sibiricum.</title>
        <authorList>
            <person name="Detkova E.N."/>
            <person name="Boltjanskaja Y.V."/>
            <person name="Mardanov A.V."/>
            <person name="Kevbrin V."/>
        </authorList>
    </citation>
    <scope>NUCLEOTIDE SEQUENCE [LARGE SCALE GENOMIC DNA]</scope>
    <source>
        <strain evidence="8 9">Z-7981</strain>
    </source>
</reference>
<keyword evidence="1 6" id="KW-0963">Cytoplasm</keyword>
<dbReference type="HAMAP" id="MF_01877">
    <property type="entry name" value="16SrRNA_methyltr_I"/>
    <property type="match status" value="1"/>
</dbReference>
<keyword evidence="4 6" id="KW-0808">Transferase</keyword>
<feature type="domain" description="Tetrapyrrole methylase" evidence="7">
    <location>
        <begin position="18"/>
        <end position="217"/>
    </location>
</feature>
<dbReference type="InterPro" id="IPR035996">
    <property type="entry name" value="4pyrrol_Methylase_sf"/>
</dbReference>
<accession>A0ABU9VSS7</accession>
<dbReference type="Gene3D" id="3.30.950.10">
    <property type="entry name" value="Methyltransferase, Cobalt-precorrin-4 Transmethylase, Domain 2"/>
    <property type="match status" value="1"/>
</dbReference>
<comment type="function">
    <text evidence="6">Catalyzes the 2'-O-methylation of the ribose of cytidine 1402 (C1402) in 16S rRNA.</text>
</comment>
<keyword evidence="9" id="KW-1185">Reference proteome</keyword>
<evidence type="ECO:0000256" key="2">
    <source>
        <dbReference type="ARBA" id="ARBA00022552"/>
    </source>
</evidence>
<proteinExistence type="inferred from homology"/>
<dbReference type="EMBL" id="JBCITM010000005">
    <property type="protein sequence ID" value="MEN1760218.1"/>
    <property type="molecule type" value="Genomic_DNA"/>
</dbReference>
<evidence type="ECO:0000256" key="6">
    <source>
        <dbReference type="HAMAP-Rule" id="MF_01877"/>
    </source>
</evidence>
<dbReference type="PIRSF" id="PIRSF005917">
    <property type="entry name" value="MTase_YraL"/>
    <property type="match status" value="1"/>
</dbReference>
<evidence type="ECO:0000313" key="9">
    <source>
        <dbReference type="Proteomes" id="UP001407405"/>
    </source>
</evidence>
<dbReference type="SUPFAM" id="SSF53790">
    <property type="entry name" value="Tetrapyrrole methylase"/>
    <property type="match status" value="1"/>
</dbReference>
<dbReference type="EC" id="2.1.1.198" evidence="6"/>